<dbReference type="GO" id="GO:0008017">
    <property type="term" value="F:microtubule binding"/>
    <property type="evidence" value="ECO:0007669"/>
    <property type="project" value="TreeGrafter"/>
</dbReference>
<keyword evidence="3" id="KW-1185">Reference proteome</keyword>
<dbReference type="Pfam" id="PF12366">
    <property type="entry name" value="Casc1_C"/>
    <property type="match status" value="1"/>
</dbReference>
<evidence type="ECO:0000259" key="1">
    <source>
        <dbReference type="Pfam" id="PF12366"/>
    </source>
</evidence>
<evidence type="ECO:0000313" key="2">
    <source>
        <dbReference type="EMBL" id="CAE1145105.1"/>
    </source>
</evidence>
<feature type="domain" description="CASC1 C-terminal" evidence="1">
    <location>
        <begin position="7"/>
        <end position="101"/>
    </location>
</feature>
<dbReference type="Proteomes" id="UP000597762">
    <property type="component" value="Unassembled WGS sequence"/>
</dbReference>
<name>A0A812AM56_ACAPH</name>
<dbReference type="GO" id="GO:0005930">
    <property type="term" value="C:axoneme"/>
    <property type="evidence" value="ECO:0007669"/>
    <property type="project" value="TreeGrafter"/>
</dbReference>
<dbReference type="GO" id="GO:0048487">
    <property type="term" value="F:beta-tubulin binding"/>
    <property type="evidence" value="ECO:0007669"/>
    <property type="project" value="TreeGrafter"/>
</dbReference>
<comment type="caution">
    <text evidence="2">The sequence shown here is derived from an EMBL/GenBank/DDBJ whole genome shotgun (WGS) entry which is preliminary data.</text>
</comment>
<gene>
    <name evidence="2" type="ORF">SPHA_1566</name>
</gene>
<protein>
    <submittedName>
        <fullName evidence="2">CASC1</fullName>
    </submittedName>
</protein>
<dbReference type="EMBL" id="CAHIKZ030000044">
    <property type="protein sequence ID" value="CAE1145105.1"/>
    <property type="molecule type" value="Genomic_DNA"/>
</dbReference>
<dbReference type="AlphaFoldDB" id="A0A812AM56"/>
<proteinExistence type="predicted"/>
<reference evidence="2" key="1">
    <citation type="submission" date="2021-01" db="EMBL/GenBank/DDBJ databases">
        <authorList>
            <person name="Li R."/>
            <person name="Bekaert M."/>
        </authorList>
    </citation>
    <scope>NUCLEOTIDE SEQUENCE</scope>
    <source>
        <strain evidence="2">Farmed</strain>
    </source>
</reference>
<dbReference type="OrthoDB" id="297923at2759"/>
<evidence type="ECO:0000313" key="3">
    <source>
        <dbReference type="Proteomes" id="UP000597762"/>
    </source>
</evidence>
<dbReference type="PANTHER" id="PTHR20929:SF11">
    <property type="entry name" value="DYNEIN AXONEMAL INTERMEDIATE CHAIN 7"/>
    <property type="match status" value="1"/>
</dbReference>
<sequence length="160" mass="18455">MKPEQLIKELQWCGVNVFPSKDASKYVSIQIKSSVLEDHVYQQISLVASAMGFSWSRWNGEAERDDIILQATECLVDEPLQENLLTYQVNKTHVTRIKLSEFDEDFSLEPVDSTAYFSNFYHLMKKTGSEEARLRIENTNAEFRDCVKKMLSATKVLTYS</sequence>
<dbReference type="InterPro" id="IPR023247">
    <property type="entry name" value="IC97/Dnai7-like"/>
</dbReference>
<organism evidence="2 3">
    <name type="scientific">Acanthosepion pharaonis</name>
    <name type="common">Pharaoh cuttlefish</name>
    <name type="synonym">Sepia pharaonis</name>
    <dbReference type="NCBI Taxonomy" id="158019"/>
    <lineage>
        <taxon>Eukaryota</taxon>
        <taxon>Metazoa</taxon>
        <taxon>Spiralia</taxon>
        <taxon>Lophotrochozoa</taxon>
        <taxon>Mollusca</taxon>
        <taxon>Cephalopoda</taxon>
        <taxon>Coleoidea</taxon>
        <taxon>Decapodiformes</taxon>
        <taxon>Sepiida</taxon>
        <taxon>Sepiina</taxon>
        <taxon>Sepiidae</taxon>
        <taxon>Acanthosepion</taxon>
    </lineage>
</organism>
<dbReference type="PANTHER" id="PTHR20929">
    <property type="entry name" value="LUNG ADENOMA SUSCEPTIBILITY 1-RELATED"/>
    <property type="match status" value="1"/>
</dbReference>
<accession>A0A812AM56</accession>
<dbReference type="InterPro" id="IPR022110">
    <property type="entry name" value="CASC1_C"/>
</dbReference>